<evidence type="ECO:0000313" key="9">
    <source>
        <dbReference type="Proteomes" id="UP000265618"/>
    </source>
</evidence>
<protein>
    <recommendedName>
        <fullName evidence="6">Cilia- and flagella-associated protein 91</fullName>
    </recommendedName>
</protein>
<evidence type="ECO:0000256" key="6">
    <source>
        <dbReference type="ARBA" id="ARBA00029555"/>
    </source>
</evidence>
<evidence type="ECO:0000256" key="5">
    <source>
        <dbReference type="ARBA" id="ARBA00029468"/>
    </source>
</evidence>
<dbReference type="Pfam" id="PF14738">
    <property type="entry name" value="CFAP91"/>
    <property type="match status" value="1"/>
</dbReference>
<keyword evidence="3" id="KW-0206">Cytoskeleton</keyword>
<proteinExistence type="inferred from homology"/>
<dbReference type="Proteomes" id="UP000265618">
    <property type="component" value="Unassembled WGS sequence"/>
</dbReference>
<evidence type="ECO:0000256" key="4">
    <source>
        <dbReference type="ARBA" id="ARBA00023273"/>
    </source>
</evidence>
<name>A0A9K3GQP6_9EUKA</name>
<accession>A0A9K3GQP6</accession>
<keyword evidence="9" id="KW-1185">Reference proteome</keyword>
<reference evidence="8 9" key="1">
    <citation type="journal article" date="2018" name="PLoS ONE">
        <title>The draft genome of Kipferlia bialata reveals reductive genome evolution in fornicate parasites.</title>
        <authorList>
            <person name="Tanifuji G."/>
            <person name="Takabayashi S."/>
            <person name="Kume K."/>
            <person name="Takagi M."/>
            <person name="Nakayama T."/>
            <person name="Kamikawa R."/>
            <person name="Inagaki Y."/>
            <person name="Hashimoto T."/>
        </authorList>
    </citation>
    <scope>NUCLEOTIDE SEQUENCE [LARGE SCALE GENOMIC DNA]</scope>
    <source>
        <strain evidence="8">NY0173</strain>
    </source>
</reference>
<dbReference type="EMBL" id="BDIP01007219">
    <property type="protein sequence ID" value="GIQ91140.1"/>
    <property type="molecule type" value="Genomic_DNA"/>
</dbReference>
<dbReference type="InterPro" id="IPR032840">
    <property type="entry name" value="CFAP91_dom"/>
</dbReference>
<dbReference type="PANTHER" id="PTHR22455:SF10">
    <property type="entry name" value="CILIA- AND FLAGELLA-ASSOCIATED PROTEIN 91"/>
    <property type="match status" value="1"/>
</dbReference>
<evidence type="ECO:0000259" key="7">
    <source>
        <dbReference type="Pfam" id="PF14738"/>
    </source>
</evidence>
<evidence type="ECO:0000256" key="3">
    <source>
        <dbReference type="ARBA" id="ARBA00023212"/>
    </source>
</evidence>
<comment type="similarity">
    <text evidence="5">Belongs to the CFAP91 family.</text>
</comment>
<keyword evidence="2" id="KW-0963">Cytoplasm</keyword>
<sequence length="214" mass="23748">LRDRKAFADSIPQGNDPDTVRQRLAMLVELDLQDWKAREIEIKEQDEVRLNALATLLADRERERERRREDLMSSIRAQRSHAKERSLRDIQKNRVLALRRLAHKVRLGEVSQPSTSVTPSSLVAAARKDEGGYRYKGVIALPGTLLTLADVEDLTASLPLGPTRHLSESGARGDTMSGALAAVLKPSTRASRRGYSSRGRVGTVVSVYTTYTSS</sequence>
<comment type="caution">
    <text evidence="8">The sequence shown here is derived from an EMBL/GenBank/DDBJ whole genome shotgun (WGS) entry which is preliminary data.</text>
</comment>
<evidence type="ECO:0000256" key="2">
    <source>
        <dbReference type="ARBA" id="ARBA00022490"/>
    </source>
</evidence>
<dbReference type="AlphaFoldDB" id="A0A9K3GQP6"/>
<evidence type="ECO:0000313" key="8">
    <source>
        <dbReference type="EMBL" id="GIQ91140.1"/>
    </source>
</evidence>
<comment type="subcellular location">
    <subcellularLocation>
        <location evidence="1">Cytoplasm</location>
        <location evidence="1">Cytoskeleton</location>
        <location evidence="1">Cilium axoneme</location>
    </subcellularLocation>
</comment>
<dbReference type="PANTHER" id="PTHR22455">
    <property type="entry name" value="CILIA- AND FLAGELLA-ASSOCIATED PROTEIN 91"/>
    <property type="match status" value="1"/>
</dbReference>
<dbReference type="GO" id="GO:0005930">
    <property type="term" value="C:axoneme"/>
    <property type="evidence" value="ECO:0007669"/>
    <property type="project" value="UniProtKB-SubCell"/>
</dbReference>
<feature type="non-terminal residue" evidence="8">
    <location>
        <position position="1"/>
    </location>
</feature>
<evidence type="ECO:0000256" key="1">
    <source>
        <dbReference type="ARBA" id="ARBA00004430"/>
    </source>
</evidence>
<feature type="domain" description="CFAP91" evidence="7">
    <location>
        <begin position="2"/>
        <end position="100"/>
    </location>
</feature>
<dbReference type="InterPro" id="IPR026720">
    <property type="entry name" value="CFAP91"/>
</dbReference>
<keyword evidence="4" id="KW-0966">Cell projection</keyword>
<organism evidence="8 9">
    <name type="scientific">Kipferlia bialata</name>
    <dbReference type="NCBI Taxonomy" id="797122"/>
    <lineage>
        <taxon>Eukaryota</taxon>
        <taxon>Metamonada</taxon>
        <taxon>Carpediemonas-like organisms</taxon>
        <taxon>Kipferlia</taxon>
    </lineage>
</organism>
<gene>
    <name evidence="8" type="ORF">KIPB_014254</name>
</gene>